<protein>
    <recommendedName>
        <fullName evidence="5">N-acetyltransferase domain-containing protein</fullName>
    </recommendedName>
</protein>
<dbReference type="GO" id="GO:0006680">
    <property type="term" value="P:glucosylceramide catabolic process"/>
    <property type="evidence" value="ECO:0007669"/>
    <property type="project" value="TreeGrafter"/>
</dbReference>
<keyword evidence="4" id="KW-0326">Glycosidase</keyword>
<dbReference type="GO" id="GO:0016747">
    <property type="term" value="F:acyltransferase activity, transferring groups other than amino-acyl groups"/>
    <property type="evidence" value="ECO:0007669"/>
    <property type="project" value="InterPro"/>
</dbReference>
<dbReference type="PANTHER" id="PTHR11069">
    <property type="entry name" value="GLUCOSYLCERAMIDASE"/>
    <property type="match status" value="1"/>
</dbReference>
<dbReference type="OrthoDB" id="2012278at2759"/>
<dbReference type="EMBL" id="NAJQ01000131">
    <property type="protein sequence ID" value="TKA77692.1"/>
    <property type="molecule type" value="Genomic_DNA"/>
</dbReference>
<dbReference type="InterPro" id="IPR033453">
    <property type="entry name" value="Glyco_hydro_30_TIM-barrel"/>
</dbReference>
<evidence type="ECO:0000256" key="2">
    <source>
        <dbReference type="ARBA" id="ARBA00022729"/>
    </source>
</evidence>
<dbReference type="GO" id="GO:0004348">
    <property type="term" value="F:glucosylceramidase activity"/>
    <property type="evidence" value="ECO:0007669"/>
    <property type="project" value="InterPro"/>
</dbReference>
<dbReference type="SUPFAM" id="SSF55729">
    <property type="entry name" value="Acyl-CoA N-acyltransferases (Nat)"/>
    <property type="match status" value="1"/>
</dbReference>
<proteinExistence type="inferred from homology"/>
<comment type="caution">
    <text evidence="6">The sequence shown here is derived from an EMBL/GenBank/DDBJ whole genome shotgun (WGS) entry which is preliminary data.</text>
</comment>
<dbReference type="AlphaFoldDB" id="A0A4U0XKG0"/>
<comment type="similarity">
    <text evidence="1 4">Belongs to the glycosyl hydrolase 30 family.</text>
</comment>
<keyword evidence="3 4" id="KW-0378">Hydrolase</keyword>
<dbReference type="InterPro" id="IPR001139">
    <property type="entry name" value="Glyco_hydro_30"/>
</dbReference>
<keyword evidence="2" id="KW-0732">Signal</keyword>
<evidence type="ECO:0000259" key="5">
    <source>
        <dbReference type="PROSITE" id="PS51186"/>
    </source>
</evidence>
<dbReference type="Gene3D" id="3.40.630.30">
    <property type="match status" value="1"/>
</dbReference>
<dbReference type="STRING" id="329884.A0A4U0XKG0"/>
<feature type="domain" description="N-acetyltransferase" evidence="5">
    <location>
        <begin position="68"/>
        <end position="223"/>
    </location>
</feature>
<keyword evidence="7" id="KW-1185">Reference proteome</keyword>
<dbReference type="PANTHER" id="PTHR11069:SF23">
    <property type="entry name" value="LYSOSOMAL ACID GLUCOSYLCERAMIDASE"/>
    <property type="match status" value="1"/>
</dbReference>
<dbReference type="Proteomes" id="UP000309340">
    <property type="component" value="Unassembled WGS sequence"/>
</dbReference>
<evidence type="ECO:0000256" key="3">
    <source>
        <dbReference type="ARBA" id="ARBA00022801"/>
    </source>
</evidence>
<name>A0A4U0XKG0_9PEZI</name>
<dbReference type="Pfam" id="PF00583">
    <property type="entry name" value="Acetyltransf_1"/>
    <property type="match status" value="1"/>
</dbReference>
<dbReference type="CDD" id="cd04301">
    <property type="entry name" value="NAT_SF"/>
    <property type="match status" value="1"/>
</dbReference>
<dbReference type="GO" id="GO:0016020">
    <property type="term" value="C:membrane"/>
    <property type="evidence" value="ECO:0007669"/>
    <property type="project" value="GOC"/>
</dbReference>
<accession>A0A4U0XKG0</accession>
<evidence type="ECO:0000256" key="1">
    <source>
        <dbReference type="ARBA" id="ARBA00005382"/>
    </source>
</evidence>
<evidence type="ECO:0000313" key="6">
    <source>
        <dbReference type="EMBL" id="TKA77692.1"/>
    </source>
</evidence>
<reference evidence="6 7" key="1">
    <citation type="submission" date="2017-03" db="EMBL/GenBank/DDBJ databases">
        <title>Genomes of endolithic fungi from Antarctica.</title>
        <authorList>
            <person name="Coleine C."/>
            <person name="Masonjones S."/>
            <person name="Stajich J.E."/>
        </authorList>
    </citation>
    <scope>NUCLEOTIDE SEQUENCE [LARGE SCALE GENOMIC DNA]</scope>
    <source>
        <strain evidence="6 7">CCFEE 5184</strain>
    </source>
</reference>
<dbReference type="InterPro" id="IPR017853">
    <property type="entry name" value="GH"/>
</dbReference>
<sequence>MPNNLSIEAAREEDMAEITTILLASFSHMPVEQALGNVDTPAGRKASTKRHLQAWREHAEDTDIPCAIKCVHTDPTTGKQTIVGFTEWFIYADPPTPEHYERASALISGSWVPEEGGQRERVQACFRPTIDTRKKWLHGRKCAILVYMCVDPAWRRRGAATMCVQWGVRKCRELGIMAYLEATEEGRHVYEKCGFEEVEKVRCEWAGEVNFFPAMVKMKSSMILASAAATTVSAQTSYAGAANVNNLTFQATINVDATKQYQKMLGGGCSGAFGAACATNSLSVADQQTVVETLFDENIGALSILRNLIGSSAGTTILPVCPATPNSAANYTFPTANNDSCQLTLAQNAIKYNPDLYLYADAWSAPGCFKTSGVETGVGNGVICGVRRSNCTYDWREQYANYLIEYVRLYQQRGINVSLLGAYNEPDFNPITYSAMLSDGYQAYDFLSVLYPMVKKAFPSLSVSCCDSTGARQQRDLLYELGRAGGLDLFDVNTYHNYQSDIKEPFDDLLHGQPTLETEWSDGGSTWVSAWDVQGQNFEGFQWAIYMHNAFRNNVAGWSHWWCSWTQPTDASLVAVNGTTYQVSARLWAFAGYFRFARPGAMRLEADSSVMEVYVTAWENTNGTLAIPVINAAHYTYTVDINLAGTNVTHVVAYLTDNTHNVTQTNETFTISGGKFTAQVEPRSMKTFFLDC</sequence>
<evidence type="ECO:0000256" key="4">
    <source>
        <dbReference type="RuleBase" id="RU361188"/>
    </source>
</evidence>
<dbReference type="PROSITE" id="PS51186">
    <property type="entry name" value="GNAT"/>
    <property type="match status" value="1"/>
</dbReference>
<organism evidence="6 7">
    <name type="scientific">Friedmanniomyces simplex</name>
    <dbReference type="NCBI Taxonomy" id="329884"/>
    <lineage>
        <taxon>Eukaryota</taxon>
        <taxon>Fungi</taxon>
        <taxon>Dikarya</taxon>
        <taxon>Ascomycota</taxon>
        <taxon>Pezizomycotina</taxon>
        <taxon>Dothideomycetes</taxon>
        <taxon>Dothideomycetidae</taxon>
        <taxon>Mycosphaerellales</taxon>
        <taxon>Teratosphaeriaceae</taxon>
        <taxon>Friedmanniomyces</taxon>
    </lineage>
</organism>
<evidence type="ECO:0000313" key="7">
    <source>
        <dbReference type="Proteomes" id="UP000309340"/>
    </source>
</evidence>
<gene>
    <name evidence="6" type="ORF">B0A55_04001</name>
</gene>
<dbReference type="Pfam" id="PF02055">
    <property type="entry name" value="Glyco_hydro_30"/>
    <property type="match status" value="1"/>
</dbReference>
<dbReference type="InterPro" id="IPR016181">
    <property type="entry name" value="Acyl_CoA_acyltransferase"/>
</dbReference>
<dbReference type="Gene3D" id="2.60.40.1180">
    <property type="entry name" value="Golgi alpha-mannosidase II"/>
    <property type="match status" value="1"/>
</dbReference>
<dbReference type="SUPFAM" id="SSF51011">
    <property type="entry name" value="Glycosyl hydrolase domain"/>
    <property type="match status" value="1"/>
</dbReference>
<dbReference type="InterPro" id="IPR013780">
    <property type="entry name" value="Glyco_hydro_b"/>
</dbReference>
<dbReference type="SUPFAM" id="SSF51445">
    <property type="entry name" value="(Trans)glycosidases"/>
    <property type="match status" value="1"/>
</dbReference>
<dbReference type="InterPro" id="IPR000182">
    <property type="entry name" value="GNAT_dom"/>
</dbReference>
<dbReference type="Gene3D" id="3.20.20.80">
    <property type="entry name" value="Glycosidases"/>
    <property type="match status" value="1"/>
</dbReference>